<name>A0A9P5N1M3_9AGAM</name>
<keyword evidence="1" id="KW-1133">Transmembrane helix</keyword>
<organism evidence="2 3">
    <name type="scientific">Russula ochroleuca</name>
    <dbReference type="NCBI Taxonomy" id="152965"/>
    <lineage>
        <taxon>Eukaryota</taxon>
        <taxon>Fungi</taxon>
        <taxon>Dikarya</taxon>
        <taxon>Basidiomycota</taxon>
        <taxon>Agaricomycotina</taxon>
        <taxon>Agaricomycetes</taxon>
        <taxon>Russulales</taxon>
        <taxon>Russulaceae</taxon>
        <taxon>Russula</taxon>
    </lineage>
</organism>
<evidence type="ECO:0000313" key="3">
    <source>
        <dbReference type="Proteomes" id="UP000759537"/>
    </source>
</evidence>
<accession>A0A9P5N1M3</accession>
<sequence>MCRSPKMEIEQCEPESAFLDDVGKLVSFVNMYNNTLPEYIRVARMYLFGTPIRRTGAAFRHATPGCIRLKLYSSQQEEHYGSEEAVVDDVVDFPLGPNGDLDFERIKLWWGVKICAALEPYSWKVFRHGDPTKISGIAIHNLTAGRQNAMDLLYVPTETDEYRREEQGTWTHELKWHRRMVAYEPAWYFNRLVALCALFWLFSLIPDAFSSLKYAVIALKSAATALTFTLAVAARWMRELDVMLDYRAPGALLRVRSLM</sequence>
<comment type="caution">
    <text evidence="2">The sequence shown here is derived from an EMBL/GenBank/DDBJ whole genome shotgun (WGS) entry which is preliminary data.</text>
</comment>
<dbReference type="EMBL" id="WHVB01000004">
    <property type="protein sequence ID" value="KAF8484029.1"/>
    <property type="molecule type" value="Genomic_DNA"/>
</dbReference>
<dbReference type="AlphaFoldDB" id="A0A9P5N1M3"/>
<evidence type="ECO:0000313" key="2">
    <source>
        <dbReference type="EMBL" id="KAF8484029.1"/>
    </source>
</evidence>
<evidence type="ECO:0000256" key="1">
    <source>
        <dbReference type="SAM" id="Phobius"/>
    </source>
</evidence>
<proteinExistence type="predicted"/>
<feature type="transmembrane region" description="Helical" evidence="1">
    <location>
        <begin position="217"/>
        <end position="237"/>
    </location>
</feature>
<dbReference type="OrthoDB" id="3237282at2759"/>
<gene>
    <name evidence="2" type="ORF">DFH94DRAFT_726092</name>
</gene>
<keyword evidence="1" id="KW-0812">Transmembrane</keyword>
<reference evidence="2" key="1">
    <citation type="submission" date="2019-10" db="EMBL/GenBank/DDBJ databases">
        <authorList>
            <consortium name="DOE Joint Genome Institute"/>
            <person name="Kuo A."/>
            <person name="Miyauchi S."/>
            <person name="Kiss E."/>
            <person name="Drula E."/>
            <person name="Kohler A."/>
            <person name="Sanchez-Garcia M."/>
            <person name="Andreopoulos B."/>
            <person name="Barry K.W."/>
            <person name="Bonito G."/>
            <person name="Buee M."/>
            <person name="Carver A."/>
            <person name="Chen C."/>
            <person name="Cichocki N."/>
            <person name="Clum A."/>
            <person name="Culley D."/>
            <person name="Crous P.W."/>
            <person name="Fauchery L."/>
            <person name="Girlanda M."/>
            <person name="Hayes R."/>
            <person name="Keri Z."/>
            <person name="LaButti K."/>
            <person name="Lipzen A."/>
            <person name="Lombard V."/>
            <person name="Magnuson J."/>
            <person name="Maillard F."/>
            <person name="Morin E."/>
            <person name="Murat C."/>
            <person name="Nolan M."/>
            <person name="Ohm R."/>
            <person name="Pangilinan J."/>
            <person name="Pereira M."/>
            <person name="Perotto S."/>
            <person name="Peter M."/>
            <person name="Riley R."/>
            <person name="Sitrit Y."/>
            <person name="Stielow B."/>
            <person name="Szollosi G."/>
            <person name="Zifcakova L."/>
            <person name="Stursova M."/>
            <person name="Spatafora J.W."/>
            <person name="Tedersoo L."/>
            <person name="Vaario L.-M."/>
            <person name="Yamada A."/>
            <person name="Yan M."/>
            <person name="Wang P."/>
            <person name="Xu J."/>
            <person name="Bruns T."/>
            <person name="Baldrian P."/>
            <person name="Vilgalys R."/>
            <person name="Henrissat B."/>
            <person name="Grigoriev I.V."/>
            <person name="Hibbett D."/>
            <person name="Nagy L.G."/>
            <person name="Martin F.M."/>
        </authorList>
    </citation>
    <scope>NUCLEOTIDE SEQUENCE</scope>
    <source>
        <strain evidence="2">Prilba</strain>
    </source>
</reference>
<reference evidence="2" key="2">
    <citation type="journal article" date="2020" name="Nat. Commun.">
        <title>Large-scale genome sequencing of mycorrhizal fungi provides insights into the early evolution of symbiotic traits.</title>
        <authorList>
            <person name="Miyauchi S."/>
            <person name="Kiss E."/>
            <person name="Kuo A."/>
            <person name="Drula E."/>
            <person name="Kohler A."/>
            <person name="Sanchez-Garcia M."/>
            <person name="Morin E."/>
            <person name="Andreopoulos B."/>
            <person name="Barry K.W."/>
            <person name="Bonito G."/>
            <person name="Buee M."/>
            <person name="Carver A."/>
            <person name="Chen C."/>
            <person name="Cichocki N."/>
            <person name="Clum A."/>
            <person name="Culley D."/>
            <person name="Crous P.W."/>
            <person name="Fauchery L."/>
            <person name="Girlanda M."/>
            <person name="Hayes R.D."/>
            <person name="Keri Z."/>
            <person name="LaButti K."/>
            <person name="Lipzen A."/>
            <person name="Lombard V."/>
            <person name="Magnuson J."/>
            <person name="Maillard F."/>
            <person name="Murat C."/>
            <person name="Nolan M."/>
            <person name="Ohm R.A."/>
            <person name="Pangilinan J."/>
            <person name="Pereira M.F."/>
            <person name="Perotto S."/>
            <person name="Peter M."/>
            <person name="Pfister S."/>
            <person name="Riley R."/>
            <person name="Sitrit Y."/>
            <person name="Stielow J.B."/>
            <person name="Szollosi G."/>
            <person name="Zifcakova L."/>
            <person name="Stursova M."/>
            <person name="Spatafora J.W."/>
            <person name="Tedersoo L."/>
            <person name="Vaario L.M."/>
            <person name="Yamada A."/>
            <person name="Yan M."/>
            <person name="Wang P."/>
            <person name="Xu J."/>
            <person name="Bruns T."/>
            <person name="Baldrian P."/>
            <person name="Vilgalys R."/>
            <person name="Dunand C."/>
            <person name="Henrissat B."/>
            <person name="Grigoriev I.V."/>
            <person name="Hibbett D."/>
            <person name="Nagy L.G."/>
            <person name="Martin F.M."/>
        </authorList>
    </citation>
    <scope>NUCLEOTIDE SEQUENCE</scope>
    <source>
        <strain evidence="2">Prilba</strain>
    </source>
</reference>
<dbReference type="Proteomes" id="UP000759537">
    <property type="component" value="Unassembled WGS sequence"/>
</dbReference>
<feature type="transmembrane region" description="Helical" evidence="1">
    <location>
        <begin position="188"/>
        <end position="205"/>
    </location>
</feature>
<keyword evidence="1" id="KW-0472">Membrane</keyword>
<keyword evidence="3" id="KW-1185">Reference proteome</keyword>
<protein>
    <submittedName>
        <fullName evidence="2">Uncharacterized protein</fullName>
    </submittedName>
</protein>